<evidence type="ECO:0000256" key="14">
    <source>
        <dbReference type="ARBA" id="ARBA00022842"/>
    </source>
</evidence>
<dbReference type="STRING" id="314283.MED297_11615"/>
<evidence type="ECO:0000256" key="5">
    <source>
        <dbReference type="ARBA" id="ARBA00012232"/>
    </source>
</evidence>
<dbReference type="SUPFAM" id="SSF55804">
    <property type="entry name" value="Phoshotransferase/anion transport protein"/>
    <property type="match status" value="1"/>
</dbReference>
<dbReference type="SUPFAM" id="SSF55594">
    <property type="entry name" value="HPr-like"/>
    <property type="match status" value="1"/>
</dbReference>
<keyword evidence="17" id="KW-0670">Pyruvate</keyword>
<comment type="subcellular location">
    <subcellularLocation>
        <location evidence="3">Cytoplasm</location>
    </subcellularLocation>
</comment>
<evidence type="ECO:0000256" key="2">
    <source>
        <dbReference type="ARBA" id="ARBA00001946"/>
    </source>
</evidence>
<evidence type="ECO:0000256" key="6">
    <source>
        <dbReference type="ARBA" id="ARBA00022448"/>
    </source>
</evidence>
<dbReference type="GO" id="GO:0008965">
    <property type="term" value="F:phosphoenolpyruvate-protein phosphotransferase activity"/>
    <property type="evidence" value="ECO:0007669"/>
    <property type="project" value="UniProtKB-EC"/>
</dbReference>
<dbReference type="Gene3D" id="1.10.274.10">
    <property type="entry name" value="PtsI, HPr-binding domain"/>
    <property type="match status" value="1"/>
</dbReference>
<keyword evidence="6" id="KW-0813">Transport</keyword>
<dbReference type="GO" id="GO:0005737">
    <property type="term" value="C:cytoplasm"/>
    <property type="evidence" value="ECO:0007669"/>
    <property type="project" value="UniProtKB-SubCell"/>
</dbReference>
<dbReference type="HOGENOM" id="CLU_007308_2_0_6"/>
<dbReference type="Pfam" id="PF05524">
    <property type="entry name" value="PEP-utilisers_N"/>
    <property type="match status" value="1"/>
</dbReference>
<dbReference type="PRINTS" id="PR01736">
    <property type="entry name" value="PHPHTRNFRASE"/>
</dbReference>
<dbReference type="GO" id="GO:0016301">
    <property type="term" value="F:kinase activity"/>
    <property type="evidence" value="ECO:0007669"/>
    <property type="project" value="UniProtKB-KW"/>
</dbReference>
<dbReference type="InterPro" id="IPR016152">
    <property type="entry name" value="PTrfase/Anion_transptr"/>
</dbReference>
<evidence type="ECO:0000256" key="8">
    <source>
        <dbReference type="ARBA" id="ARBA00022553"/>
    </source>
</evidence>
<keyword evidence="9" id="KW-0762">Sugar transport</keyword>
<comment type="caution">
    <text evidence="17">The sequence shown here is derived from an EMBL/GenBank/DDBJ whole genome shotgun (WGS) entry which is preliminary data.</text>
</comment>
<dbReference type="PANTHER" id="PTHR46244:SF6">
    <property type="entry name" value="PHOSPHOENOLPYRUVATE-PROTEIN PHOSPHOTRANSFERASE"/>
    <property type="match status" value="1"/>
</dbReference>
<evidence type="ECO:0000256" key="7">
    <source>
        <dbReference type="ARBA" id="ARBA00022490"/>
    </source>
</evidence>
<dbReference type="InterPro" id="IPR000032">
    <property type="entry name" value="HPr-like"/>
</dbReference>
<organism evidence="17 18">
    <name type="scientific">Reinekea blandensis MED297</name>
    <dbReference type="NCBI Taxonomy" id="314283"/>
    <lineage>
        <taxon>Bacteria</taxon>
        <taxon>Pseudomonadati</taxon>
        <taxon>Pseudomonadota</taxon>
        <taxon>Gammaproteobacteria</taxon>
        <taxon>Oceanospirillales</taxon>
        <taxon>Saccharospirillaceae</taxon>
        <taxon>Reinekea</taxon>
    </lineage>
</organism>
<dbReference type="PROSITE" id="PS51350">
    <property type="entry name" value="PTS_HPR_DOM"/>
    <property type="match status" value="1"/>
</dbReference>
<keyword evidence="8" id="KW-0597">Phosphoprotein</keyword>
<comment type="similarity">
    <text evidence="4">Belongs to the PEP-utilizing enzyme family.</text>
</comment>
<dbReference type="PROSITE" id="PS00370">
    <property type="entry name" value="PEP_ENZYMES_PHOS_SITE"/>
    <property type="match status" value="1"/>
</dbReference>
<dbReference type="InterPro" id="IPR015813">
    <property type="entry name" value="Pyrv/PenolPyrv_kinase-like_dom"/>
</dbReference>
<keyword evidence="7" id="KW-0963">Cytoplasm</keyword>
<evidence type="ECO:0000256" key="10">
    <source>
        <dbReference type="ARBA" id="ARBA00022679"/>
    </source>
</evidence>
<evidence type="ECO:0000256" key="11">
    <source>
        <dbReference type="ARBA" id="ARBA00022683"/>
    </source>
</evidence>
<dbReference type="NCBIfam" id="NF008319">
    <property type="entry name" value="PRK11109.1"/>
    <property type="match status" value="1"/>
</dbReference>
<reference evidence="17 18" key="1">
    <citation type="submission" date="2006-02" db="EMBL/GenBank/DDBJ databases">
        <authorList>
            <person name="Pinhassi J."/>
            <person name="Pedros-Alio C."/>
            <person name="Ferriera S."/>
            <person name="Johnson J."/>
            <person name="Kravitz S."/>
            <person name="Halpern A."/>
            <person name="Remington K."/>
            <person name="Beeson K."/>
            <person name="Tran B."/>
            <person name="Rogers Y.-H."/>
            <person name="Friedman R."/>
            <person name="Venter J.C."/>
        </authorList>
    </citation>
    <scope>NUCLEOTIDE SEQUENCE [LARGE SCALE GENOMIC DNA]</scope>
    <source>
        <strain evidence="17 18">MED297</strain>
    </source>
</reference>
<feature type="domain" description="PTS EIIA type-2" evidence="15">
    <location>
        <begin position="10"/>
        <end position="150"/>
    </location>
</feature>
<evidence type="ECO:0000256" key="1">
    <source>
        <dbReference type="ARBA" id="ARBA00000683"/>
    </source>
</evidence>
<comment type="cofactor">
    <cofactor evidence="2">
        <name>Mg(2+)</name>
        <dbReference type="ChEBI" id="CHEBI:18420"/>
    </cofactor>
</comment>
<comment type="catalytic activity">
    <reaction evidence="1">
        <text>L-histidyl-[protein] + phosphoenolpyruvate = N(pros)-phospho-L-histidyl-[protein] + pyruvate</text>
        <dbReference type="Rhea" id="RHEA:23880"/>
        <dbReference type="Rhea" id="RHEA-COMP:9745"/>
        <dbReference type="Rhea" id="RHEA-COMP:9746"/>
        <dbReference type="ChEBI" id="CHEBI:15361"/>
        <dbReference type="ChEBI" id="CHEBI:29979"/>
        <dbReference type="ChEBI" id="CHEBI:58702"/>
        <dbReference type="ChEBI" id="CHEBI:64837"/>
        <dbReference type="EC" id="2.7.3.9"/>
    </reaction>
</comment>
<dbReference type="Proteomes" id="UP000005953">
    <property type="component" value="Unassembled WGS sequence"/>
</dbReference>
<dbReference type="AlphaFoldDB" id="A4BB48"/>
<proteinExistence type="inferred from homology"/>
<keyword evidence="13" id="KW-0418">Kinase</keyword>
<keyword evidence="11" id="KW-0598">Phosphotransferase system</keyword>
<dbReference type="Pfam" id="PF00391">
    <property type="entry name" value="PEP-utilizers"/>
    <property type="match status" value="1"/>
</dbReference>
<dbReference type="PROSITE" id="PS00372">
    <property type="entry name" value="PTS_EIIA_TYPE_2_HIS"/>
    <property type="match status" value="1"/>
</dbReference>
<evidence type="ECO:0000259" key="15">
    <source>
        <dbReference type="PROSITE" id="PS51094"/>
    </source>
</evidence>
<evidence type="ECO:0000313" key="17">
    <source>
        <dbReference type="EMBL" id="EAR10661.1"/>
    </source>
</evidence>
<dbReference type="InterPro" id="IPR036618">
    <property type="entry name" value="PtsI_HPr-bd_sf"/>
</dbReference>
<dbReference type="CDD" id="cd00367">
    <property type="entry name" value="PTS-HPr_like"/>
    <property type="match status" value="1"/>
</dbReference>
<dbReference type="InterPro" id="IPR023151">
    <property type="entry name" value="PEP_util_CS"/>
</dbReference>
<evidence type="ECO:0000256" key="12">
    <source>
        <dbReference type="ARBA" id="ARBA00022723"/>
    </source>
</evidence>
<evidence type="ECO:0000256" key="13">
    <source>
        <dbReference type="ARBA" id="ARBA00022777"/>
    </source>
</evidence>
<feature type="domain" description="HPr" evidence="16">
    <location>
        <begin position="289"/>
        <end position="380"/>
    </location>
</feature>
<dbReference type="Pfam" id="PF00359">
    <property type="entry name" value="PTS_EIIA_2"/>
    <property type="match status" value="1"/>
</dbReference>
<dbReference type="InterPro" id="IPR002178">
    <property type="entry name" value="PTS_EIIA_type-2_dom"/>
</dbReference>
<dbReference type="InterPro" id="IPR035895">
    <property type="entry name" value="HPr-like_sf"/>
</dbReference>
<keyword evidence="12" id="KW-0479">Metal-binding</keyword>
<dbReference type="EC" id="2.7.3.9" evidence="5"/>
<dbReference type="PROSITE" id="PS00369">
    <property type="entry name" value="PTS_HPR_HIS"/>
    <property type="match status" value="1"/>
</dbReference>
<evidence type="ECO:0000256" key="9">
    <source>
        <dbReference type="ARBA" id="ARBA00022597"/>
    </source>
</evidence>
<dbReference type="PROSITE" id="PS51094">
    <property type="entry name" value="PTS_EIIA_TYPE_2"/>
    <property type="match status" value="1"/>
</dbReference>
<keyword evidence="10 17" id="KW-0808">Transferase</keyword>
<gene>
    <name evidence="17" type="ORF">MED297_11615</name>
</gene>
<protein>
    <recommendedName>
        <fullName evidence="5">phosphoenolpyruvate--protein phosphotransferase</fullName>
        <ecNumber evidence="5">2.7.3.9</ecNumber>
    </recommendedName>
</protein>
<dbReference type="SUPFAM" id="SSF51621">
    <property type="entry name" value="Phosphoenolpyruvate/pyruvate domain"/>
    <property type="match status" value="1"/>
</dbReference>
<dbReference type="InterPro" id="IPR001020">
    <property type="entry name" value="PTS_HPr_His_P_site"/>
</dbReference>
<dbReference type="InterPro" id="IPR050499">
    <property type="entry name" value="PEP-utilizing_PTS_enzyme"/>
</dbReference>
<dbReference type="EMBL" id="AAOE01000003">
    <property type="protein sequence ID" value="EAR10661.1"/>
    <property type="molecule type" value="Genomic_DNA"/>
</dbReference>
<dbReference type="InterPro" id="IPR006318">
    <property type="entry name" value="PTS_EI-like"/>
</dbReference>
<dbReference type="CDD" id="cd00211">
    <property type="entry name" value="PTS_IIA_fru"/>
    <property type="match status" value="1"/>
</dbReference>
<dbReference type="Pfam" id="PF00381">
    <property type="entry name" value="PTS-HPr"/>
    <property type="match status" value="1"/>
</dbReference>
<evidence type="ECO:0000256" key="4">
    <source>
        <dbReference type="ARBA" id="ARBA00007837"/>
    </source>
</evidence>
<evidence type="ECO:0000259" key="16">
    <source>
        <dbReference type="PROSITE" id="PS51350"/>
    </source>
</evidence>
<name>A4BB48_9GAMM</name>
<dbReference type="SUPFAM" id="SSF47831">
    <property type="entry name" value="Enzyme I of the PEP:sugar phosphotransferase system HPr-binding (sub)domain"/>
    <property type="match status" value="1"/>
</dbReference>
<dbReference type="Gene3D" id="3.50.30.10">
    <property type="entry name" value="Phosphohistidine domain"/>
    <property type="match status" value="1"/>
</dbReference>
<keyword evidence="14" id="KW-0460">Magnesium</keyword>
<dbReference type="PRINTS" id="PR00107">
    <property type="entry name" value="PHOSPHOCPHPR"/>
</dbReference>
<dbReference type="InterPro" id="IPR040442">
    <property type="entry name" value="Pyrv_kinase-like_dom_sf"/>
</dbReference>
<dbReference type="Gene3D" id="3.20.20.60">
    <property type="entry name" value="Phosphoenolpyruvate-binding domains"/>
    <property type="match status" value="1"/>
</dbReference>
<dbReference type="InterPro" id="IPR008279">
    <property type="entry name" value="PEP-util_enz_mobile_dom"/>
</dbReference>
<evidence type="ECO:0000256" key="3">
    <source>
        <dbReference type="ARBA" id="ARBA00004496"/>
    </source>
</evidence>
<evidence type="ECO:0000313" key="18">
    <source>
        <dbReference type="Proteomes" id="UP000005953"/>
    </source>
</evidence>
<dbReference type="InterPro" id="IPR018274">
    <property type="entry name" value="PEP_util_AS"/>
</dbReference>
<dbReference type="InterPro" id="IPR000121">
    <property type="entry name" value="PEP_util_C"/>
</dbReference>
<dbReference type="Gene3D" id="3.40.930.10">
    <property type="entry name" value="Mannitol-specific EII, Chain A"/>
    <property type="match status" value="1"/>
</dbReference>
<dbReference type="NCBIfam" id="TIGR01417">
    <property type="entry name" value="PTS_I_fam"/>
    <property type="match status" value="1"/>
</dbReference>
<accession>A4BB48</accession>
<dbReference type="InterPro" id="IPR008731">
    <property type="entry name" value="PTS_EIN"/>
</dbReference>
<sequence length="965" mass="104464">MLQQEIDPMLELKPTDIRLSAEAKDKDEAIALMVDDMVASGLVTPAYLEGMRTRETQTSTFLGNGIAIPHGTPETRDEVKQTGIKVLRFDDGLDWGDGQIAHTVIGIAAKSDEHLTVLRQLTHVIMDDDLSNQLHTTPSPDDVIQILKGEKLEPKLNIDAKAMRLDASVTGVHEAKALAAGIMVANGYVSQAEQLSLMTQEPLNFGGGVWLLTELTEQSTPGVAAVVPEQAAQSADFNLLLAISTQGRSHKALYDRLLQMKRDHQLPQLTQAASGSTLADLLRQMPIEGDSIELRLPIEHGLHARPAAQLAKLIKSFKADVWVTNLSGDGMAVQGTSVARLISLGAAHGHSLRFTVTGTDDSNPILQQLSSAVTQGLGDPVMPLPELDEDSAPELDLNEAAEVRPLEAGDELTGMTGAPGMAAGRILKLERLSFNFSEHGQDTTTELDRFEQALDQLMTQVSARLDATNDSTKTKILAMHLELLNDPELVDGTRNAIRQGRSAEAAWTATYQSLADQLSLSSDPMLAERADDFKDLGYQLMLILSGQSTQAADEPHILLCEEISPSQVAEFDPAIVQAIVTAKGGTTSHAAILARAAGIPLLVGCGEQALTLTDGTPVIVDCDNRLLTVADSDESLEQARVEIDRRKQQQAEAFAKRFDPAISQDGVRMEVVANISSASDVEKILAQGAEGIGLFRSEFLYMAHTKEPTHAQQVAEYKSARERLGNTDFPLIVRTLDVGGDKPLPYLAMDDEENPFLGVRGARLSLMRPDLLKRQLKALLEAARSGPIRIMFPMISDIQEWRKIRAIYEEVAADYPDVQCEIGMMIEVPSAALMADVFAPELDFFSIGTNDLTQYTLAVDRGHAKLSRQADPIHPSILRLIDLTVKAAERNNIWVGVCGELAADPFAATLLMGLGVKELSMSSKAIPMVKAAIRQASKAESATLAQQALQAIDAEGVYQLKSKEA</sequence>
<dbReference type="GO" id="GO:0046872">
    <property type="term" value="F:metal ion binding"/>
    <property type="evidence" value="ECO:0007669"/>
    <property type="project" value="UniProtKB-KW"/>
</dbReference>
<dbReference type="Pfam" id="PF02896">
    <property type="entry name" value="PEP-utilizers_C"/>
    <property type="match status" value="1"/>
</dbReference>
<dbReference type="Gene3D" id="3.30.1340.10">
    <property type="entry name" value="HPr-like"/>
    <property type="match status" value="1"/>
</dbReference>
<dbReference type="PROSITE" id="PS00742">
    <property type="entry name" value="PEP_ENZYMES_2"/>
    <property type="match status" value="1"/>
</dbReference>
<dbReference type="InterPro" id="IPR036637">
    <property type="entry name" value="Phosphohistidine_dom_sf"/>
</dbReference>
<keyword evidence="18" id="KW-1185">Reference proteome</keyword>
<dbReference type="PANTHER" id="PTHR46244">
    <property type="entry name" value="PHOSPHOENOLPYRUVATE-PROTEIN PHOSPHOTRANSFERASE"/>
    <property type="match status" value="1"/>
</dbReference>
<dbReference type="SUPFAM" id="SSF52009">
    <property type="entry name" value="Phosphohistidine domain"/>
    <property type="match status" value="1"/>
</dbReference>
<dbReference type="GO" id="GO:0009401">
    <property type="term" value="P:phosphoenolpyruvate-dependent sugar phosphotransferase system"/>
    <property type="evidence" value="ECO:0007669"/>
    <property type="project" value="UniProtKB-KW"/>
</dbReference>